<accession>A0A3M7SLY3</accession>
<keyword evidence="2" id="KW-1185">Reference proteome</keyword>
<protein>
    <submittedName>
        <fullName evidence="1">Uncharacterized protein</fullName>
    </submittedName>
</protein>
<dbReference type="AlphaFoldDB" id="A0A3M7SLY3"/>
<sequence length="60" mass="6858">MFTLVPLGPSIRSPSLDVLEHVFMLLLNLNAHVIWTKMSLYHTDVIEEPCLVAIKINQKK</sequence>
<organism evidence="1 2">
    <name type="scientific">Brachionus plicatilis</name>
    <name type="common">Marine rotifer</name>
    <name type="synonym">Brachionus muelleri</name>
    <dbReference type="NCBI Taxonomy" id="10195"/>
    <lineage>
        <taxon>Eukaryota</taxon>
        <taxon>Metazoa</taxon>
        <taxon>Spiralia</taxon>
        <taxon>Gnathifera</taxon>
        <taxon>Rotifera</taxon>
        <taxon>Eurotatoria</taxon>
        <taxon>Monogononta</taxon>
        <taxon>Pseudotrocha</taxon>
        <taxon>Ploima</taxon>
        <taxon>Brachionidae</taxon>
        <taxon>Brachionus</taxon>
    </lineage>
</organism>
<dbReference type="EMBL" id="REGN01001135">
    <property type="protein sequence ID" value="RNA36732.1"/>
    <property type="molecule type" value="Genomic_DNA"/>
</dbReference>
<gene>
    <name evidence="1" type="ORF">BpHYR1_050674</name>
</gene>
<evidence type="ECO:0000313" key="2">
    <source>
        <dbReference type="Proteomes" id="UP000276133"/>
    </source>
</evidence>
<reference evidence="1 2" key="1">
    <citation type="journal article" date="2018" name="Sci. Rep.">
        <title>Genomic signatures of local adaptation to the degree of environmental predictability in rotifers.</title>
        <authorList>
            <person name="Franch-Gras L."/>
            <person name="Hahn C."/>
            <person name="Garcia-Roger E.M."/>
            <person name="Carmona M.J."/>
            <person name="Serra M."/>
            <person name="Gomez A."/>
        </authorList>
    </citation>
    <scope>NUCLEOTIDE SEQUENCE [LARGE SCALE GENOMIC DNA]</scope>
    <source>
        <strain evidence="1">HYR1</strain>
    </source>
</reference>
<name>A0A3M7SLY3_BRAPC</name>
<comment type="caution">
    <text evidence="1">The sequence shown here is derived from an EMBL/GenBank/DDBJ whole genome shotgun (WGS) entry which is preliminary data.</text>
</comment>
<dbReference type="Proteomes" id="UP000276133">
    <property type="component" value="Unassembled WGS sequence"/>
</dbReference>
<evidence type="ECO:0000313" key="1">
    <source>
        <dbReference type="EMBL" id="RNA36732.1"/>
    </source>
</evidence>
<proteinExistence type="predicted"/>